<name>A0A543P1K2_9ACTN</name>
<sequence>MTTLLVAATGGHLAQLYQLRPRLVVPGSPVVWVTFDSPQSRSMLEQEVVEFVPYTPPRGYWSVVTNTFRAIRILRRYRVRRVISTGSGIALAFLPIARAMGRDAHYIESAARSDGPSTTGRMLQRFPGIKLSAQYSSWAKPPWNLNVSVFDDFQAVQRAEPRGDVRSVVVTLGTIEGYGFRSLLERLVEIIPEGVEVLWQTGVTDVSGLALTARPSMPQHELQAAIATSDAVVAHAGIGSALGSLNAGRRPVLVPRRSSRGEHVDDHQLQIAKELDGRDLSISREVDELMWADIEEAARWHVSRSSVTQ</sequence>
<dbReference type="SUPFAM" id="SSF53756">
    <property type="entry name" value="UDP-Glycosyltransferase/glycogen phosphorylase"/>
    <property type="match status" value="1"/>
</dbReference>
<dbReference type="RefSeq" id="WP_142027838.1">
    <property type="nucleotide sequence ID" value="NZ_VFQE01000002.1"/>
</dbReference>
<evidence type="ECO:0000259" key="1">
    <source>
        <dbReference type="Pfam" id="PF04101"/>
    </source>
</evidence>
<organism evidence="2 3">
    <name type="scientific">Blastococcus colisei</name>
    <dbReference type="NCBI Taxonomy" id="1564162"/>
    <lineage>
        <taxon>Bacteria</taxon>
        <taxon>Bacillati</taxon>
        <taxon>Actinomycetota</taxon>
        <taxon>Actinomycetes</taxon>
        <taxon>Geodermatophilales</taxon>
        <taxon>Geodermatophilaceae</taxon>
        <taxon>Blastococcus</taxon>
    </lineage>
</organism>
<comment type="caution">
    <text evidence="2">The sequence shown here is derived from an EMBL/GenBank/DDBJ whole genome shotgun (WGS) entry which is preliminary data.</text>
</comment>
<dbReference type="AlphaFoldDB" id="A0A543P1K2"/>
<proteinExistence type="predicted"/>
<gene>
    <name evidence="2" type="ORF">FHU33_4623</name>
</gene>
<dbReference type="InterPro" id="IPR007235">
    <property type="entry name" value="Glyco_trans_28_C"/>
</dbReference>
<dbReference type="Pfam" id="PF04101">
    <property type="entry name" value="Glyco_tran_28_C"/>
    <property type="match status" value="1"/>
</dbReference>
<keyword evidence="2" id="KW-0808">Transferase</keyword>
<protein>
    <submittedName>
        <fullName evidence="2">UDP-N-acetylglucosamine:LPS N-acetylglucosamine transferase</fullName>
    </submittedName>
</protein>
<dbReference type="Proteomes" id="UP000319865">
    <property type="component" value="Unassembled WGS sequence"/>
</dbReference>
<keyword evidence="3" id="KW-1185">Reference proteome</keyword>
<evidence type="ECO:0000313" key="2">
    <source>
        <dbReference type="EMBL" id="TQN37949.1"/>
    </source>
</evidence>
<feature type="domain" description="Glycosyl transferase family 28 C-terminal" evidence="1">
    <location>
        <begin position="220"/>
        <end position="280"/>
    </location>
</feature>
<dbReference type="Gene3D" id="3.40.50.2000">
    <property type="entry name" value="Glycogen Phosphorylase B"/>
    <property type="match status" value="2"/>
</dbReference>
<dbReference type="OrthoDB" id="555447at2"/>
<reference evidence="2 3" key="1">
    <citation type="submission" date="2019-06" db="EMBL/GenBank/DDBJ databases">
        <title>Sequencing the genomes of 1000 actinobacteria strains.</title>
        <authorList>
            <person name="Klenk H.-P."/>
        </authorList>
    </citation>
    <scope>NUCLEOTIDE SEQUENCE [LARGE SCALE GENOMIC DNA]</scope>
    <source>
        <strain evidence="2 3">DSM 46837</strain>
    </source>
</reference>
<dbReference type="GO" id="GO:0016758">
    <property type="term" value="F:hexosyltransferase activity"/>
    <property type="evidence" value="ECO:0007669"/>
    <property type="project" value="InterPro"/>
</dbReference>
<evidence type="ECO:0000313" key="3">
    <source>
        <dbReference type="Proteomes" id="UP000319865"/>
    </source>
</evidence>
<dbReference type="EMBL" id="VFQE01000002">
    <property type="protein sequence ID" value="TQN37949.1"/>
    <property type="molecule type" value="Genomic_DNA"/>
</dbReference>
<accession>A0A543P1K2</accession>